<dbReference type="EMBL" id="JAPQKS010000001">
    <property type="protein sequence ID" value="KAJ5248886.1"/>
    <property type="molecule type" value="Genomic_DNA"/>
</dbReference>
<name>A0A9W9U0D0_9EURO</name>
<dbReference type="RefSeq" id="XP_058335665.1">
    <property type="nucleotide sequence ID" value="XM_058469634.1"/>
</dbReference>
<comment type="caution">
    <text evidence="1">The sequence shown here is derived from an EMBL/GenBank/DDBJ whole genome shotgun (WGS) entry which is preliminary data.</text>
</comment>
<dbReference type="AlphaFoldDB" id="A0A9W9U0D0"/>
<gene>
    <name evidence="1" type="ORF">N7468_000337</name>
</gene>
<dbReference type="Proteomes" id="UP001150941">
    <property type="component" value="Unassembled WGS sequence"/>
</dbReference>
<reference evidence="1" key="2">
    <citation type="journal article" date="2023" name="IMA Fungus">
        <title>Comparative genomic study of the Penicillium genus elucidates a diverse pangenome and 15 lateral gene transfer events.</title>
        <authorList>
            <person name="Petersen C."/>
            <person name="Sorensen T."/>
            <person name="Nielsen M.R."/>
            <person name="Sondergaard T.E."/>
            <person name="Sorensen J.L."/>
            <person name="Fitzpatrick D.A."/>
            <person name="Frisvad J.C."/>
            <person name="Nielsen K.L."/>
        </authorList>
    </citation>
    <scope>NUCLEOTIDE SEQUENCE</scope>
    <source>
        <strain evidence="1">IBT 19713</strain>
    </source>
</reference>
<protein>
    <submittedName>
        <fullName evidence="1">Uncharacterized protein</fullName>
    </submittedName>
</protein>
<sequence length="315" mass="35150">MSRRVLKMDFSKDERLKDVLGWLRKENSNDWERQRGYYAENLHKEGATTLCFGGSRPNTMQAMASYRAGPYLGVYLWYAYRMDVIVFGAGNTIIARDCRGSSVDGSCLFDEFINKIRAIPPGGSPRFRTNIGANLLPDPKDAAAQLSAAGYAGNTDVRRLLPDDYENMDGHTTPPFSEVFDKILGVIQACRDEVGDEPLAAQLLGARDSMAYNHEARVADQSEKAIENVNIWLHKRGYTWDVETSTETLSDGSTYEKFDSQATLDAHPEVNAVDLTQTISDFVAEYSASKKYQNHFLAAQASQGYQSVLNSEFCD</sequence>
<keyword evidence="2" id="KW-1185">Reference proteome</keyword>
<accession>A0A9W9U0D0</accession>
<reference evidence="1" key="1">
    <citation type="submission" date="2022-11" db="EMBL/GenBank/DDBJ databases">
        <authorList>
            <person name="Petersen C."/>
        </authorList>
    </citation>
    <scope>NUCLEOTIDE SEQUENCE</scope>
    <source>
        <strain evidence="1">IBT 19713</strain>
    </source>
</reference>
<evidence type="ECO:0000313" key="1">
    <source>
        <dbReference type="EMBL" id="KAJ5248886.1"/>
    </source>
</evidence>
<evidence type="ECO:0000313" key="2">
    <source>
        <dbReference type="Proteomes" id="UP001150941"/>
    </source>
</evidence>
<dbReference type="OrthoDB" id="4794019at2759"/>
<dbReference type="GeneID" id="83196937"/>
<organism evidence="1 2">
    <name type="scientific">Penicillium chermesinum</name>
    <dbReference type="NCBI Taxonomy" id="63820"/>
    <lineage>
        <taxon>Eukaryota</taxon>
        <taxon>Fungi</taxon>
        <taxon>Dikarya</taxon>
        <taxon>Ascomycota</taxon>
        <taxon>Pezizomycotina</taxon>
        <taxon>Eurotiomycetes</taxon>
        <taxon>Eurotiomycetidae</taxon>
        <taxon>Eurotiales</taxon>
        <taxon>Aspergillaceae</taxon>
        <taxon>Penicillium</taxon>
    </lineage>
</organism>
<proteinExistence type="predicted"/>